<evidence type="ECO:0000313" key="7">
    <source>
        <dbReference type="EMBL" id="WPJ97965.1"/>
    </source>
</evidence>
<dbReference type="GO" id="GO:0016874">
    <property type="term" value="F:ligase activity"/>
    <property type="evidence" value="ECO:0007669"/>
    <property type="project" value="UniProtKB-KW"/>
</dbReference>
<evidence type="ECO:0000256" key="1">
    <source>
        <dbReference type="ARBA" id="ARBA00004141"/>
    </source>
</evidence>
<evidence type="ECO:0000256" key="2">
    <source>
        <dbReference type="ARBA" id="ARBA00022692"/>
    </source>
</evidence>
<feature type="transmembrane region" description="Helical" evidence="5">
    <location>
        <begin position="348"/>
        <end position="372"/>
    </location>
</feature>
<evidence type="ECO:0000259" key="6">
    <source>
        <dbReference type="Pfam" id="PF04932"/>
    </source>
</evidence>
<feature type="transmembrane region" description="Helical" evidence="5">
    <location>
        <begin position="400"/>
        <end position="433"/>
    </location>
</feature>
<feature type="transmembrane region" description="Helical" evidence="5">
    <location>
        <begin position="22"/>
        <end position="45"/>
    </location>
</feature>
<dbReference type="InterPro" id="IPR051533">
    <property type="entry name" value="WaaL-like"/>
</dbReference>
<keyword evidence="3 5" id="KW-1133">Transmembrane helix</keyword>
<feature type="transmembrane region" description="Helical" evidence="5">
    <location>
        <begin position="106"/>
        <end position="124"/>
    </location>
</feature>
<dbReference type="PANTHER" id="PTHR37422:SF13">
    <property type="entry name" value="LIPOPOLYSACCHARIDE BIOSYNTHESIS PROTEIN PA4999-RELATED"/>
    <property type="match status" value="1"/>
</dbReference>
<protein>
    <submittedName>
        <fullName evidence="7">O-antigen ligase family protein</fullName>
    </submittedName>
</protein>
<dbReference type="PANTHER" id="PTHR37422">
    <property type="entry name" value="TEICHURONIC ACID BIOSYNTHESIS PROTEIN TUAE"/>
    <property type="match status" value="1"/>
</dbReference>
<accession>A0ABZ0RP08</accession>
<keyword evidence="7" id="KW-0436">Ligase</keyword>
<proteinExistence type="predicted"/>
<feature type="transmembrane region" description="Helical" evidence="5">
    <location>
        <begin position="190"/>
        <end position="207"/>
    </location>
</feature>
<feature type="transmembrane region" description="Helical" evidence="5">
    <location>
        <begin position="261"/>
        <end position="280"/>
    </location>
</feature>
<gene>
    <name evidence="7" type="ORF">SH580_09610</name>
</gene>
<evidence type="ECO:0000256" key="5">
    <source>
        <dbReference type="SAM" id="Phobius"/>
    </source>
</evidence>
<feature type="transmembrane region" description="Helical" evidence="5">
    <location>
        <begin position="82"/>
        <end position="100"/>
    </location>
</feature>
<comment type="subcellular location">
    <subcellularLocation>
        <location evidence="1">Membrane</location>
        <topology evidence="1">Multi-pass membrane protein</topology>
    </subcellularLocation>
</comment>
<evidence type="ECO:0000313" key="8">
    <source>
        <dbReference type="Proteomes" id="UP001324993"/>
    </source>
</evidence>
<dbReference type="Proteomes" id="UP001324993">
    <property type="component" value="Chromosome"/>
</dbReference>
<feature type="domain" description="O-antigen ligase-related" evidence="6">
    <location>
        <begin position="223"/>
        <end position="363"/>
    </location>
</feature>
<feature type="transmembrane region" description="Helical" evidence="5">
    <location>
        <begin position="236"/>
        <end position="254"/>
    </location>
</feature>
<keyword evidence="4 5" id="KW-0472">Membrane</keyword>
<evidence type="ECO:0000256" key="4">
    <source>
        <dbReference type="ARBA" id="ARBA00023136"/>
    </source>
</evidence>
<name>A0ABZ0RP08_9BACT</name>
<feature type="transmembrane region" description="Helical" evidence="5">
    <location>
        <begin position="485"/>
        <end position="505"/>
    </location>
</feature>
<feature type="transmembrane region" description="Helical" evidence="5">
    <location>
        <begin position="453"/>
        <end position="473"/>
    </location>
</feature>
<dbReference type="InterPro" id="IPR007016">
    <property type="entry name" value="O-antigen_ligase-rel_domated"/>
</dbReference>
<evidence type="ECO:0000256" key="3">
    <source>
        <dbReference type="ARBA" id="ARBA00022989"/>
    </source>
</evidence>
<dbReference type="EMBL" id="CP138858">
    <property type="protein sequence ID" value="WPJ97965.1"/>
    <property type="molecule type" value="Genomic_DNA"/>
</dbReference>
<keyword evidence="2 5" id="KW-0812">Transmembrane</keyword>
<sequence length="507" mass="57325">MATIIDKNGNIAFFGRVSWGNFVDWLVTLCLGLIFFLTTVSLGGVRPDTHLALLPLYVVLLFLHGLWLAVDRESPKRLSQYPFWLVPGLLWMLASILWFSPVPWRGWYEMIYALEAFIILWVIANNVRTRAHLWLLILMSLSPATIAVFNGFYQFFQRPDRIVSAMTDYGLELNEVFLGRATGVFADPNSFAVFLLLLLPLLLIVAAVRRLPRILRLLSFYIALMFLAGVAFTQSLWAAILSFVILAIVPWFCFRSIKRRFLFSVIGIFTASVIFTLLLLNHPVFKEELDGVISGDGEGVRLVLWRESLALFRESPVVGIGAGGFGAAFEQSPRVALAESPLSPHNDYLLVLSQLGIVGALLFGLPCLYVFFQAWRRWRNEPFAVKLRGAEGTIMPPQRFFLSLGLSVSLAFALCMGASFVFYVPALTLYGVLAFAILLKSSFNRRLTLPEHWLHRICYLLLATCAGGLFTYWARLNLSRRLWNCVRVSSWSMLWICGCMCRGILFC</sequence>
<reference evidence="7 8" key="1">
    <citation type="submission" date="2023-11" db="EMBL/GenBank/DDBJ databases">
        <title>Coraliomargarita sp. nov., isolated from marine algae.</title>
        <authorList>
            <person name="Lee J.K."/>
            <person name="Baek J.H."/>
            <person name="Kim J.M."/>
            <person name="Choi D.G."/>
            <person name="Jeon C.O."/>
        </authorList>
    </citation>
    <scope>NUCLEOTIDE SEQUENCE [LARGE SCALE GENOMIC DNA]</scope>
    <source>
        <strain evidence="7 8">J2-16</strain>
    </source>
</reference>
<organism evidence="7 8">
    <name type="scientific">Coraliomargarita algicola</name>
    <dbReference type="NCBI Taxonomy" id="3092156"/>
    <lineage>
        <taxon>Bacteria</taxon>
        <taxon>Pseudomonadati</taxon>
        <taxon>Verrucomicrobiota</taxon>
        <taxon>Opitutia</taxon>
        <taxon>Puniceicoccales</taxon>
        <taxon>Coraliomargaritaceae</taxon>
        <taxon>Coraliomargarita</taxon>
    </lineage>
</organism>
<feature type="transmembrane region" description="Helical" evidence="5">
    <location>
        <begin position="214"/>
        <end position="230"/>
    </location>
</feature>
<dbReference type="Pfam" id="PF04932">
    <property type="entry name" value="Wzy_C"/>
    <property type="match status" value="1"/>
</dbReference>
<dbReference type="RefSeq" id="WP_319834777.1">
    <property type="nucleotide sequence ID" value="NZ_CP138858.1"/>
</dbReference>
<keyword evidence="8" id="KW-1185">Reference proteome</keyword>
<feature type="transmembrane region" description="Helical" evidence="5">
    <location>
        <begin position="133"/>
        <end position="156"/>
    </location>
</feature>
<feature type="transmembrane region" description="Helical" evidence="5">
    <location>
        <begin position="51"/>
        <end position="70"/>
    </location>
</feature>